<dbReference type="Pfam" id="PF00535">
    <property type="entry name" value="Glycos_transf_2"/>
    <property type="match status" value="1"/>
</dbReference>
<evidence type="ECO:0000259" key="1">
    <source>
        <dbReference type="Pfam" id="PF00535"/>
    </source>
</evidence>
<proteinExistence type="predicted"/>
<reference evidence="2 3" key="1">
    <citation type="journal article" date="2015" name="Nature">
        <title>rRNA introns, odd ribosomes, and small enigmatic genomes across a large radiation of phyla.</title>
        <authorList>
            <person name="Brown C.T."/>
            <person name="Hug L.A."/>
            <person name="Thomas B.C."/>
            <person name="Sharon I."/>
            <person name="Castelle C.J."/>
            <person name="Singh A."/>
            <person name="Wilkins M.J."/>
            <person name="Williams K.H."/>
            <person name="Banfield J.F."/>
        </authorList>
    </citation>
    <scope>NUCLEOTIDE SEQUENCE [LARGE SCALE GENOMIC DNA]</scope>
</reference>
<gene>
    <name evidence="2" type="ORF">US31_C0004G0048</name>
</gene>
<dbReference type="PANTHER" id="PTHR43630">
    <property type="entry name" value="POLY-BETA-1,6-N-ACETYL-D-GLUCOSAMINE SYNTHASE"/>
    <property type="match status" value="1"/>
</dbReference>
<dbReference type="SUPFAM" id="SSF53448">
    <property type="entry name" value="Nucleotide-diphospho-sugar transferases"/>
    <property type="match status" value="1"/>
</dbReference>
<dbReference type="Proteomes" id="UP000034508">
    <property type="component" value="Unassembled WGS sequence"/>
</dbReference>
<sequence>MDKISVVVNTFNEEKNIKRALASVLWADEIIVCDMHSDDKTVEIAKKMGAKIFYHKKTEYVEPARNFAISKASNDWVLILDADEEIPEKLVSRLQRMATDASTSFVEIPRKNIIFGHFMKASMWWPDYHIRFFKKGSVVWNTKIHSKPQTSGTGSKLEAEEELAIIHFNYQTVFQYVNRLNRYTDIEARDLQSAGIKFHWVDVVEKPLREFLSRFFANRGFDDGLHGLALSFLQSFSFLVVYLKLWELQKFTEEEIDPEKLNQVFRKSGKEICYWLKLIDLSQDPIKRFFQKVTNRL</sequence>
<dbReference type="GO" id="GO:0016740">
    <property type="term" value="F:transferase activity"/>
    <property type="evidence" value="ECO:0007669"/>
    <property type="project" value="UniProtKB-KW"/>
</dbReference>
<dbReference type="Gene3D" id="3.90.550.10">
    <property type="entry name" value="Spore Coat Polysaccharide Biosynthesis Protein SpsA, Chain A"/>
    <property type="match status" value="1"/>
</dbReference>
<keyword evidence="2" id="KW-0808">Transferase</keyword>
<protein>
    <submittedName>
        <fullName evidence="2">Glycosyl transferase, family 2</fullName>
    </submittedName>
</protein>
<dbReference type="AlphaFoldDB" id="A0A0G0IR25"/>
<accession>A0A0G0IR25</accession>
<organism evidence="2 3">
    <name type="scientific">Berkelbacteria bacterium GW2011_GWA1_36_9</name>
    <dbReference type="NCBI Taxonomy" id="1618331"/>
    <lineage>
        <taxon>Bacteria</taxon>
        <taxon>Candidatus Berkelbacteria</taxon>
    </lineage>
</organism>
<dbReference type="InterPro" id="IPR029044">
    <property type="entry name" value="Nucleotide-diphossugar_trans"/>
</dbReference>
<dbReference type="PANTHER" id="PTHR43630:SF2">
    <property type="entry name" value="GLYCOSYLTRANSFERASE"/>
    <property type="match status" value="1"/>
</dbReference>
<dbReference type="InterPro" id="IPR001173">
    <property type="entry name" value="Glyco_trans_2-like"/>
</dbReference>
<comment type="caution">
    <text evidence="2">The sequence shown here is derived from an EMBL/GenBank/DDBJ whole genome shotgun (WGS) entry which is preliminary data.</text>
</comment>
<name>A0A0G0IR25_9BACT</name>
<evidence type="ECO:0000313" key="3">
    <source>
        <dbReference type="Proteomes" id="UP000034508"/>
    </source>
</evidence>
<feature type="domain" description="Glycosyltransferase 2-like" evidence="1">
    <location>
        <begin position="5"/>
        <end position="146"/>
    </location>
</feature>
<dbReference type="CDD" id="cd02511">
    <property type="entry name" value="Beta4Glucosyltransferase"/>
    <property type="match status" value="1"/>
</dbReference>
<evidence type="ECO:0000313" key="2">
    <source>
        <dbReference type="EMBL" id="KKQ18486.1"/>
    </source>
</evidence>
<dbReference type="EMBL" id="LBSM01000004">
    <property type="protein sequence ID" value="KKQ18486.1"/>
    <property type="molecule type" value="Genomic_DNA"/>
</dbReference>